<dbReference type="eggNOG" id="ENOG502R5D5">
    <property type="taxonomic scope" value="Eukaryota"/>
</dbReference>
<dbReference type="EMBL" id="KD198240">
    <property type="protein sequence ID" value="EMS53153.1"/>
    <property type="molecule type" value="Genomic_DNA"/>
</dbReference>
<gene>
    <name evidence="1" type="ORF">TRIUR3_06928</name>
</gene>
<protein>
    <submittedName>
        <fullName evidence="1">Uncharacterized protein</fullName>
    </submittedName>
</protein>
<organism evidence="1">
    <name type="scientific">Triticum urartu</name>
    <name type="common">Red wild einkorn</name>
    <name type="synonym">Crithodium urartu</name>
    <dbReference type="NCBI Taxonomy" id="4572"/>
    <lineage>
        <taxon>Eukaryota</taxon>
        <taxon>Viridiplantae</taxon>
        <taxon>Streptophyta</taxon>
        <taxon>Embryophyta</taxon>
        <taxon>Tracheophyta</taxon>
        <taxon>Spermatophyta</taxon>
        <taxon>Magnoliopsida</taxon>
        <taxon>Liliopsida</taxon>
        <taxon>Poales</taxon>
        <taxon>Poaceae</taxon>
        <taxon>BOP clade</taxon>
        <taxon>Pooideae</taxon>
        <taxon>Triticodae</taxon>
        <taxon>Triticeae</taxon>
        <taxon>Triticinae</taxon>
        <taxon>Triticum</taxon>
    </lineage>
</organism>
<evidence type="ECO:0000313" key="1">
    <source>
        <dbReference type="EMBL" id="EMS53153.1"/>
    </source>
</evidence>
<sequence>MAGYVRGNVKPYKEYKLSWDNPDKPKWFFAKKMVKRHTVLLLLVFVIMFSYNVLEGGAYQNQVAFSRKELKAEQKVSFTGMDPSLGGQVSGATDAGGASNNAEISNAKTTAATESHRDVSWDQFRGIIIHTHQVKKP</sequence>
<name>M7YR97_TRIUA</name>
<proteinExistence type="predicted"/>
<dbReference type="OMA" id="GAAYMSH"/>
<accession>M7YR97</accession>
<dbReference type="AlphaFoldDB" id="M7YR97"/>
<reference evidence="1" key="1">
    <citation type="journal article" date="2013" name="Nature">
        <title>Draft genome of the wheat A-genome progenitor Triticum urartu.</title>
        <authorList>
            <person name="Ling H.Q."/>
            <person name="Zhao S."/>
            <person name="Liu D."/>
            <person name="Wang J."/>
            <person name="Sun H."/>
            <person name="Zhang C."/>
            <person name="Fan H."/>
            <person name="Li D."/>
            <person name="Dong L."/>
            <person name="Tao Y."/>
            <person name="Gao C."/>
            <person name="Wu H."/>
            <person name="Li Y."/>
            <person name="Cui Y."/>
            <person name="Guo X."/>
            <person name="Zheng S."/>
            <person name="Wang B."/>
            <person name="Yu K."/>
            <person name="Liang Q."/>
            <person name="Yang W."/>
            <person name="Lou X."/>
            <person name="Chen J."/>
            <person name="Feng M."/>
            <person name="Jian J."/>
            <person name="Zhang X."/>
            <person name="Luo G."/>
            <person name="Jiang Y."/>
            <person name="Liu J."/>
            <person name="Wang Z."/>
            <person name="Sha Y."/>
            <person name="Zhang B."/>
            <person name="Wu H."/>
            <person name="Tang D."/>
            <person name="Shen Q."/>
            <person name="Xue P."/>
            <person name="Zou S."/>
            <person name="Wang X."/>
            <person name="Liu X."/>
            <person name="Wang F."/>
            <person name="Yang Y."/>
            <person name="An X."/>
            <person name="Dong Z."/>
            <person name="Zhang K."/>
            <person name="Zhang X."/>
            <person name="Luo M.C."/>
            <person name="Dvorak J."/>
            <person name="Tong Y."/>
            <person name="Wang J."/>
            <person name="Yang H."/>
            <person name="Li Z."/>
            <person name="Wang D."/>
            <person name="Zhang A."/>
            <person name="Wang J."/>
        </authorList>
    </citation>
    <scope>NUCLEOTIDE SEQUENCE</scope>
</reference>